<dbReference type="AlphaFoldDB" id="A0A370H8M4"/>
<dbReference type="STRING" id="1210089.GCA_001613165_00414"/>
<keyword evidence="1" id="KW-0812">Transmembrane</keyword>
<keyword evidence="1" id="KW-1133">Transmembrane helix</keyword>
<feature type="transmembrane region" description="Helical" evidence="1">
    <location>
        <begin position="12"/>
        <end position="32"/>
    </location>
</feature>
<dbReference type="EMBL" id="QQAZ01000003">
    <property type="protein sequence ID" value="RDI53032.1"/>
    <property type="molecule type" value="Genomic_DNA"/>
</dbReference>
<sequence>MLGAHLPPGWLFPVAVIFGIVVVVALLVLLLVSGADFDDSQTPATTTTPGTCAPFCTATPHAPAH</sequence>
<evidence type="ECO:0000313" key="2">
    <source>
        <dbReference type="EMBL" id="RDI53032.1"/>
    </source>
</evidence>
<dbReference type="Proteomes" id="UP000255355">
    <property type="component" value="Unassembled WGS sequence"/>
</dbReference>
<accession>A0A370H8M4</accession>
<protein>
    <submittedName>
        <fullName evidence="2">Uncharacterized protein</fullName>
    </submittedName>
</protein>
<organism evidence="2 3">
    <name type="scientific">Nocardia mexicana</name>
    <dbReference type="NCBI Taxonomy" id="279262"/>
    <lineage>
        <taxon>Bacteria</taxon>
        <taxon>Bacillati</taxon>
        <taxon>Actinomycetota</taxon>
        <taxon>Actinomycetes</taxon>
        <taxon>Mycobacteriales</taxon>
        <taxon>Nocardiaceae</taxon>
        <taxon>Nocardia</taxon>
    </lineage>
</organism>
<reference evidence="2 3" key="1">
    <citation type="submission" date="2018-07" db="EMBL/GenBank/DDBJ databases">
        <title>Genomic Encyclopedia of Type Strains, Phase IV (KMG-IV): sequencing the most valuable type-strain genomes for metagenomic binning, comparative biology and taxonomic classification.</title>
        <authorList>
            <person name="Goeker M."/>
        </authorList>
    </citation>
    <scope>NUCLEOTIDE SEQUENCE [LARGE SCALE GENOMIC DNA]</scope>
    <source>
        <strain evidence="2 3">DSM 44952</strain>
    </source>
</reference>
<evidence type="ECO:0000313" key="3">
    <source>
        <dbReference type="Proteomes" id="UP000255355"/>
    </source>
</evidence>
<comment type="caution">
    <text evidence="2">The sequence shown here is derived from an EMBL/GenBank/DDBJ whole genome shotgun (WGS) entry which is preliminary data.</text>
</comment>
<keyword evidence="1" id="KW-0472">Membrane</keyword>
<name>A0A370H8M4_9NOCA</name>
<dbReference type="RefSeq" id="WP_068013147.1">
    <property type="nucleotide sequence ID" value="NZ_QQAZ01000003.1"/>
</dbReference>
<keyword evidence="3" id="KW-1185">Reference proteome</keyword>
<evidence type="ECO:0000256" key="1">
    <source>
        <dbReference type="SAM" id="Phobius"/>
    </source>
</evidence>
<gene>
    <name evidence="2" type="ORF">DFR68_103420</name>
</gene>
<proteinExistence type="predicted"/>